<accession>G0MP32</accession>
<evidence type="ECO:0000256" key="1">
    <source>
        <dbReference type="SAM" id="MobiDB-lite"/>
    </source>
</evidence>
<reference evidence="3" key="1">
    <citation type="submission" date="2011-07" db="EMBL/GenBank/DDBJ databases">
        <authorList>
            <consortium name="Caenorhabditis brenneri Sequencing and Analysis Consortium"/>
            <person name="Wilson R.K."/>
        </authorList>
    </citation>
    <scope>NUCLEOTIDE SEQUENCE [LARGE SCALE GENOMIC DNA]</scope>
    <source>
        <strain evidence="3">PB2801</strain>
    </source>
</reference>
<dbReference type="InParanoid" id="G0MP32"/>
<dbReference type="Proteomes" id="UP000008068">
    <property type="component" value="Unassembled WGS sequence"/>
</dbReference>
<feature type="compositionally biased region" description="Basic residues" evidence="1">
    <location>
        <begin position="57"/>
        <end position="68"/>
    </location>
</feature>
<sequence>MPKRPKNRGYCKFYIDGTSDYESGRKKRDSGSSESGGSKEGPGKPHDHGHSHEHPPKGPHHHMKKKPNTKCYDYEDGSKDDGAVLNKGVKYTFYVTREDGVIVTTTPKPEPAELEKGYCLFYIDGTTDVVSGRKKRAAKKVFNRIKKKKDVKCYEYEDGTKDEGAVLKEGVKYTVTVTKEVIE</sequence>
<keyword evidence="3" id="KW-1185">Reference proteome</keyword>
<dbReference type="eggNOG" id="ENOG502TGIK">
    <property type="taxonomic scope" value="Eukaryota"/>
</dbReference>
<protein>
    <submittedName>
        <fullName evidence="2">Uncharacterized protein</fullName>
    </submittedName>
</protein>
<feature type="compositionally biased region" description="Basic and acidic residues" evidence="1">
    <location>
        <begin position="41"/>
        <end position="56"/>
    </location>
</feature>
<evidence type="ECO:0000313" key="2">
    <source>
        <dbReference type="EMBL" id="EGT38980.1"/>
    </source>
</evidence>
<evidence type="ECO:0000313" key="3">
    <source>
        <dbReference type="Proteomes" id="UP000008068"/>
    </source>
</evidence>
<gene>
    <name evidence="2" type="ORF">CAEBREN_24967</name>
</gene>
<dbReference type="OrthoDB" id="5826377at2759"/>
<feature type="region of interest" description="Disordered" evidence="1">
    <location>
        <begin position="1"/>
        <end position="72"/>
    </location>
</feature>
<dbReference type="PANTHER" id="PTHR22412">
    <property type="entry name" value="GLYCINE-RICH PROTEIN-RELATED-RELATED"/>
    <property type="match status" value="1"/>
</dbReference>
<dbReference type="EMBL" id="GL379804">
    <property type="protein sequence ID" value="EGT38980.1"/>
    <property type="molecule type" value="Genomic_DNA"/>
</dbReference>
<dbReference type="AlphaFoldDB" id="G0MP32"/>
<dbReference type="OMA" id="SHEHPPK"/>
<name>G0MP32_CAEBE</name>
<proteinExistence type="predicted"/>
<dbReference type="HOGENOM" id="CLU_1373319_0_0_1"/>
<organism evidence="3">
    <name type="scientific">Caenorhabditis brenneri</name>
    <name type="common">Nematode worm</name>
    <dbReference type="NCBI Taxonomy" id="135651"/>
    <lineage>
        <taxon>Eukaryota</taxon>
        <taxon>Metazoa</taxon>
        <taxon>Ecdysozoa</taxon>
        <taxon>Nematoda</taxon>
        <taxon>Chromadorea</taxon>
        <taxon>Rhabditida</taxon>
        <taxon>Rhabditina</taxon>
        <taxon>Rhabditomorpha</taxon>
        <taxon>Rhabditoidea</taxon>
        <taxon>Rhabditidae</taxon>
        <taxon>Peloderinae</taxon>
        <taxon>Caenorhabditis</taxon>
    </lineage>
</organism>